<reference evidence="2" key="1">
    <citation type="journal article" date="2020" name="bioRxiv">
        <title>A rank-normalized archaeal taxonomy based on genome phylogeny resolves widespread incomplete and uneven classifications.</title>
        <authorList>
            <person name="Rinke C."/>
            <person name="Chuvochina M."/>
            <person name="Mussig A.J."/>
            <person name="Chaumeil P.-A."/>
            <person name="Waite D.W."/>
            <person name="Whitman W.B."/>
            <person name="Parks D.H."/>
            <person name="Hugenholtz P."/>
        </authorList>
    </citation>
    <scope>NUCLEOTIDE SEQUENCE</scope>
    <source>
        <strain evidence="2">UBA8853</strain>
    </source>
</reference>
<evidence type="ECO:0000259" key="1">
    <source>
        <dbReference type="PROSITE" id="PS50819"/>
    </source>
</evidence>
<organism evidence="2 3">
    <name type="scientific">Methanopyrus kandleri</name>
    <dbReference type="NCBI Taxonomy" id="2320"/>
    <lineage>
        <taxon>Archaea</taxon>
        <taxon>Methanobacteriati</taxon>
        <taxon>Methanobacteriota</taxon>
        <taxon>Methanomada group</taxon>
        <taxon>Methanopyri</taxon>
        <taxon>Methanopyrales</taxon>
        <taxon>Methanopyraceae</taxon>
        <taxon>Methanopyrus</taxon>
    </lineage>
</organism>
<accession>A0A832TBI7</accession>
<dbReference type="RefSeq" id="WP_011020006.1">
    <property type="nucleotide sequence ID" value="NZ_DUJS01000005.1"/>
</dbReference>
<comment type="caution">
    <text evidence="2">The sequence shown here is derived from an EMBL/GenBank/DDBJ whole genome shotgun (WGS) entry which is preliminary data.</text>
</comment>
<dbReference type="GO" id="GO:0004519">
    <property type="term" value="F:endonuclease activity"/>
    <property type="evidence" value="ECO:0007669"/>
    <property type="project" value="InterPro"/>
</dbReference>
<proteinExistence type="predicted"/>
<sequence>MNPELILARLFGVLLGRGTFRDGDRPRVRLSVPIGGASELLADLSRLGVNPSVRCGKRWTSVESRDGRLIGALIMAGASADPVDGIPNWVFEDPEAARELLSGLYSVRGRVLGFDGSRPRPVRLELRARADRELDLLSLALDVCRLLGSLNVDAEVVGLSHVSSGHYRYARVEVLIRGRRDLRRFLSEVEFRYNPEQSERARRMLRELARRETQLSTKWPARWGDVGVSDSGDEGLVLRTELGFEIAGPADMWVSSRNKRRLGDLKPGDRVVLYPVGVPPAADRRGTLLADVDAPEGARRFLRDLDLLPLRWEDPALPTLTRVLGYAIGDGHLEPDVVVLRGAGGTAVARGRSARARPLAGAVRVRG</sequence>
<dbReference type="AlphaFoldDB" id="A0A832TBI7"/>
<gene>
    <name evidence="2" type="ORF">HA336_07780</name>
</gene>
<dbReference type="EMBL" id="DUJS01000005">
    <property type="protein sequence ID" value="HII71111.1"/>
    <property type="molecule type" value="Genomic_DNA"/>
</dbReference>
<evidence type="ECO:0000313" key="2">
    <source>
        <dbReference type="EMBL" id="HII71111.1"/>
    </source>
</evidence>
<protein>
    <recommendedName>
        <fullName evidence="1">DOD-type homing endonuclease domain-containing protein</fullName>
    </recommendedName>
</protein>
<dbReference type="GeneID" id="1478233"/>
<evidence type="ECO:0000313" key="3">
    <source>
        <dbReference type="Proteomes" id="UP000619545"/>
    </source>
</evidence>
<feature type="domain" description="DOD-type homing endonuclease" evidence="1">
    <location>
        <begin position="69"/>
        <end position="152"/>
    </location>
</feature>
<name>A0A832TBI7_9EURY</name>
<dbReference type="PROSITE" id="PS50819">
    <property type="entry name" value="INTEIN_ENDONUCLEASE"/>
    <property type="match status" value="1"/>
</dbReference>
<dbReference type="InterPro" id="IPR004042">
    <property type="entry name" value="Intein_endonuc_central"/>
</dbReference>
<dbReference type="Proteomes" id="UP000619545">
    <property type="component" value="Unassembled WGS sequence"/>
</dbReference>